<feature type="region of interest" description="Disordered" evidence="1">
    <location>
        <begin position="1"/>
        <end position="82"/>
    </location>
</feature>
<feature type="compositionally biased region" description="Polar residues" evidence="1">
    <location>
        <begin position="8"/>
        <end position="29"/>
    </location>
</feature>
<comment type="caution">
    <text evidence="3">The sequence shown here is derived from an EMBL/GenBank/DDBJ whole genome shotgun (WGS) entry which is preliminary data.</text>
</comment>
<organism evidence="3 4">
    <name type="scientific">Porites evermanni</name>
    <dbReference type="NCBI Taxonomy" id="104178"/>
    <lineage>
        <taxon>Eukaryota</taxon>
        <taxon>Metazoa</taxon>
        <taxon>Cnidaria</taxon>
        <taxon>Anthozoa</taxon>
        <taxon>Hexacorallia</taxon>
        <taxon>Scleractinia</taxon>
        <taxon>Fungiina</taxon>
        <taxon>Poritidae</taxon>
        <taxon>Porites</taxon>
    </lineage>
</organism>
<name>A0ABN8Q3R2_9CNID</name>
<feature type="compositionally biased region" description="Basic residues" evidence="1">
    <location>
        <begin position="238"/>
        <end position="261"/>
    </location>
</feature>
<gene>
    <name evidence="3" type="ORF">PEVE_00001378</name>
</gene>
<dbReference type="InterPro" id="IPR000477">
    <property type="entry name" value="RT_dom"/>
</dbReference>
<protein>
    <recommendedName>
        <fullName evidence="2">Reverse transcriptase domain-containing protein</fullName>
    </recommendedName>
</protein>
<evidence type="ECO:0000259" key="2">
    <source>
        <dbReference type="PROSITE" id="PS50878"/>
    </source>
</evidence>
<feature type="region of interest" description="Disordered" evidence="1">
    <location>
        <begin position="234"/>
        <end position="265"/>
    </location>
</feature>
<evidence type="ECO:0000313" key="3">
    <source>
        <dbReference type="EMBL" id="CAH3154369.1"/>
    </source>
</evidence>
<keyword evidence="4" id="KW-1185">Reference proteome</keyword>
<reference evidence="3 4" key="1">
    <citation type="submission" date="2022-05" db="EMBL/GenBank/DDBJ databases">
        <authorList>
            <consortium name="Genoscope - CEA"/>
            <person name="William W."/>
        </authorList>
    </citation>
    <scope>NUCLEOTIDE SEQUENCE [LARGE SCALE GENOMIC DNA]</scope>
</reference>
<accession>A0ABN8Q3R2</accession>
<feature type="domain" description="Reverse transcriptase" evidence="2">
    <location>
        <begin position="415"/>
        <end position="684"/>
    </location>
</feature>
<dbReference type="PANTHER" id="PTHR21301:SF10">
    <property type="entry name" value="REVERSE TRANSCRIPTASE DOMAIN-CONTAINING PROTEIN"/>
    <property type="match status" value="1"/>
</dbReference>
<dbReference type="EMBL" id="CALNXI010001075">
    <property type="protein sequence ID" value="CAH3154369.1"/>
    <property type="molecule type" value="Genomic_DNA"/>
</dbReference>
<evidence type="ECO:0000256" key="1">
    <source>
        <dbReference type="SAM" id="MobiDB-lite"/>
    </source>
</evidence>
<proteinExistence type="predicted"/>
<dbReference type="PANTHER" id="PTHR21301">
    <property type="entry name" value="REVERSE TRANSCRIPTASE"/>
    <property type="match status" value="1"/>
</dbReference>
<sequence length="724" mass="83893">MEGDSDDATSQSLLNIEAETSQSLLNTEYDQLIGKGDENSSDTEDYGLTSYQQPPPQEPLRKNEAKKKDFKRKASEVPTTTTAKIKKTEDSIKLLKNHLERNACPKPLRYSARANIPANEQFKKDIKAIKQKAERCFVEALTKFHYRRLEKQKQKLHKEMSLANRKGRKDSKNVNVSTTEDRNEIKALASKLKEQYEYLLSKLNSDTENKNCEKYSQMSVKCVNDTVGGSNKITGKSFSRKIQRKTATRKERRKKSSKKKVSYQTTKGGKYIKNLSNRKLTDAQISLISRGLKFIPVNKSINTNKMRRQLLRDFENFARRMRLKYMFHGKNREVHPFYVKSDWNPPVQPSVALESYLEEVKSQLPEIKITKPKNNLSRKEHEALTELKQNTDINLKKADKGSTTVVMNKTDKIREGQIQIEDKHNYRPLSEPMVEETHSKVLRLITDLHRENHIDDMTRKWLSQTPNPPRIPEFYTLTKIHKPTITGRPIISGCDGPTERISSFKSYLKDTTDFINFIENTKVKKRTFLVSMDVTSLYTNIPQNEGIEIVCKAYENFYKDNPPIPTHYLREMLRLILKKNSFQFNGKHYLQTHGTAMGTKTAVSFANIFMAHIETTILSRTVLKPTVWKRYIDDIFSLWDISKPDIEAFIEQANLHHPTIKFTAEISDTETVFSDTIVYKGTRFKEKSILDVKTHFKKRKPSSTHISPLVTRRVLKKDLSKEKP</sequence>
<evidence type="ECO:0000313" key="4">
    <source>
        <dbReference type="Proteomes" id="UP001159427"/>
    </source>
</evidence>
<feature type="compositionally biased region" description="Basic and acidic residues" evidence="1">
    <location>
        <begin position="59"/>
        <end position="75"/>
    </location>
</feature>
<dbReference type="PROSITE" id="PS50878">
    <property type="entry name" value="RT_POL"/>
    <property type="match status" value="1"/>
</dbReference>
<dbReference type="Proteomes" id="UP001159427">
    <property type="component" value="Unassembled WGS sequence"/>
</dbReference>